<protein>
    <recommendedName>
        <fullName evidence="4">KGK domain-containing protein</fullName>
    </recommendedName>
</protein>
<evidence type="ECO:0000256" key="1">
    <source>
        <dbReference type="SAM" id="MobiDB-lite"/>
    </source>
</evidence>
<name>A0A6M8BGB7_9CYAN</name>
<evidence type="ECO:0008006" key="4">
    <source>
        <dbReference type="Google" id="ProtNLM"/>
    </source>
</evidence>
<evidence type="ECO:0000313" key="3">
    <source>
        <dbReference type="Proteomes" id="UP000505210"/>
    </source>
</evidence>
<dbReference type="InterPro" id="IPR014971">
    <property type="entry name" value="KGK"/>
</dbReference>
<dbReference type="Pfam" id="PF08872">
    <property type="entry name" value="KGK"/>
    <property type="match status" value="1"/>
</dbReference>
<dbReference type="EMBL" id="CP053661">
    <property type="protein sequence ID" value="QKD83270.1"/>
    <property type="molecule type" value="Genomic_DNA"/>
</dbReference>
<reference evidence="2 3" key="1">
    <citation type="submission" date="2020-05" db="EMBL/GenBank/DDBJ databases">
        <title>Complete genome sequence of of a novel Thermoleptolyngbya strain isolated from hot springs of Ganzi, Sichuan China.</title>
        <authorList>
            <person name="Tang J."/>
            <person name="Daroch M."/>
            <person name="Li L."/>
            <person name="Waleron K."/>
            <person name="Waleron M."/>
            <person name="Waleron M."/>
        </authorList>
    </citation>
    <scope>NUCLEOTIDE SEQUENCE [LARGE SCALE GENOMIC DNA]</scope>
    <source>
        <strain evidence="2 3">PKUAC-SCTA183</strain>
    </source>
</reference>
<gene>
    <name evidence="2" type="ORF">HPC62_14650</name>
</gene>
<keyword evidence="3" id="KW-1185">Reference proteome</keyword>
<organism evidence="2 3">
    <name type="scientific">Thermoleptolyngbya sichuanensis A183</name>
    <dbReference type="NCBI Taxonomy" id="2737172"/>
    <lineage>
        <taxon>Bacteria</taxon>
        <taxon>Bacillati</taxon>
        <taxon>Cyanobacteriota</taxon>
        <taxon>Cyanophyceae</taxon>
        <taxon>Oculatellales</taxon>
        <taxon>Oculatellaceae</taxon>
        <taxon>Thermoleptolyngbya</taxon>
        <taxon>Thermoleptolyngbya sichuanensis</taxon>
    </lineage>
</organism>
<dbReference type="AlphaFoldDB" id="A0A6M8BGB7"/>
<dbReference type="KEGG" id="theu:HPC62_14650"/>
<evidence type="ECO:0000313" key="2">
    <source>
        <dbReference type="EMBL" id="QKD83270.1"/>
    </source>
</evidence>
<feature type="region of interest" description="Disordered" evidence="1">
    <location>
        <begin position="144"/>
        <end position="181"/>
    </location>
</feature>
<proteinExistence type="predicted"/>
<feature type="compositionally biased region" description="Low complexity" evidence="1">
    <location>
        <begin position="156"/>
        <end position="173"/>
    </location>
</feature>
<dbReference type="Proteomes" id="UP000505210">
    <property type="component" value="Chromosome"/>
</dbReference>
<sequence>MPIQNNLDMTAFNDDDVLSFRDGTVRVATLRHVLDVALSSKLPDALADSLTTQKALFGGDRQFRSSKAWMRQDRNWFQDGIDCEVLQLGSAGWQQGKLRLRVTVEFVPNELTAQPVYTDYAETPEFIDLPLLPDETKASLGNAYRQGHHGHRNGHQNDYGNGHLNGNGHQNGNAYTNGAGL</sequence>
<accession>A0A6M8BGB7</accession>